<dbReference type="UCSC" id="F44E7.5b">
    <property type="organism name" value="c. elegans"/>
</dbReference>
<dbReference type="AlphaFoldDB" id="Q8IA87"/>
<reference evidence="1 2" key="1">
    <citation type="journal article" date="1998" name="Science">
        <title>Genome sequence of the nematode C. elegans: a platform for investigating biology.</title>
        <authorList>
            <consortium name="The C. elegans sequencing consortium"/>
            <person name="Sulson J.E."/>
            <person name="Waterston R."/>
        </authorList>
    </citation>
    <scope>NUCLEOTIDE SEQUENCE [LARGE SCALE GENOMIC DNA]</scope>
    <source>
        <strain evidence="1 2">Bristol N2</strain>
    </source>
</reference>
<dbReference type="Bgee" id="WBGene00018427">
    <property type="expression patterns" value="Expressed in germ line (C elegans) and 4 other cell types or tissues"/>
</dbReference>
<proteinExistence type="predicted"/>
<dbReference type="GeneID" id="178967"/>
<dbReference type="Proteomes" id="UP000001940">
    <property type="component" value="Chromosome V"/>
</dbReference>
<dbReference type="HOGENOM" id="CLU_1205712_0_0_1"/>
<evidence type="ECO:0000313" key="3">
    <source>
        <dbReference type="WormBase" id="F44E7.5b"/>
    </source>
</evidence>
<name>Q8IA87_CAEEL</name>
<dbReference type="AGR" id="WB:WBGene00018427"/>
<dbReference type="CTD" id="178967"/>
<sequence length="230" mass="26465">MELSTDLWEKISYSLADHPPSLCLLSKSSSKLRELVQFVIGHYEAHLHITLPKDECCDEEKCSKEKVQFEMILNRKGSYRRGRAHFHSIFTCLTDKIDLAVNDLLELFAKELITLRFNNFPENSDVFTVFNKHSLPKCEDICFNGSLPVHNGVSDMFHSCHNMKRLVISNPNTDTDFSQFWPKLKGSKVETLDLMGHRVIPPHFHERVQASIKLETTFLLSKARSQVQAC</sequence>
<evidence type="ECO:0000313" key="1">
    <source>
        <dbReference type="EMBL" id="CCD67865.1"/>
    </source>
</evidence>
<dbReference type="RefSeq" id="NP_872177.1">
    <property type="nucleotide sequence ID" value="NM_182377.5"/>
</dbReference>
<keyword evidence="2" id="KW-1185">Reference proteome</keyword>
<dbReference type="WormBase" id="F44E7.5b">
    <property type="protein sequence ID" value="CE33094"/>
    <property type="gene ID" value="WBGene00018427"/>
</dbReference>
<evidence type="ECO:0000313" key="2">
    <source>
        <dbReference type="Proteomes" id="UP000001940"/>
    </source>
</evidence>
<organism evidence="1 2">
    <name type="scientific">Caenorhabditis elegans</name>
    <dbReference type="NCBI Taxonomy" id="6239"/>
    <lineage>
        <taxon>Eukaryota</taxon>
        <taxon>Metazoa</taxon>
        <taxon>Ecdysozoa</taxon>
        <taxon>Nematoda</taxon>
        <taxon>Chromadorea</taxon>
        <taxon>Rhabditida</taxon>
        <taxon>Rhabditina</taxon>
        <taxon>Rhabditomorpha</taxon>
        <taxon>Rhabditoidea</taxon>
        <taxon>Rhabditidae</taxon>
        <taxon>Peloderinae</taxon>
        <taxon>Caenorhabditis</taxon>
    </lineage>
</organism>
<dbReference type="ExpressionAtlas" id="Q8IA87">
    <property type="expression patterns" value="baseline and differential"/>
</dbReference>
<dbReference type="OrthoDB" id="5807103at2759"/>
<protein>
    <submittedName>
        <fullName evidence="1">F-box domain-containing protein</fullName>
    </submittedName>
</protein>
<gene>
    <name evidence="1" type="ORF">CELE_F44E7.5</name>
    <name evidence="1 3" type="ORF">F44E7.5</name>
</gene>
<dbReference type="EMBL" id="BX284605">
    <property type="protein sequence ID" value="CCD67865.1"/>
    <property type="molecule type" value="Genomic_DNA"/>
</dbReference>
<accession>Q8IA87</accession>